<protein>
    <submittedName>
        <fullName evidence="2">Nucleoside phosphorylase</fullName>
    </submittedName>
</protein>
<dbReference type="InterPro" id="IPR049539">
    <property type="entry name" value="SPL"/>
</dbReference>
<dbReference type="Pfam" id="PF01048">
    <property type="entry name" value="PNP_UDP_1"/>
    <property type="match status" value="1"/>
</dbReference>
<dbReference type="GO" id="GO:0003913">
    <property type="term" value="F:DNA photolyase activity"/>
    <property type="evidence" value="ECO:0007669"/>
    <property type="project" value="TreeGrafter"/>
</dbReference>
<dbReference type="GO" id="GO:1904047">
    <property type="term" value="F:S-adenosyl-L-methionine binding"/>
    <property type="evidence" value="ECO:0007669"/>
    <property type="project" value="TreeGrafter"/>
</dbReference>
<dbReference type="PANTHER" id="PTHR37822">
    <property type="entry name" value="SPORE PHOTOPRODUCT LYASE-RELATED"/>
    <property type="match status" value="1"/>
</dbReference>
<organism evidence="2 3">
    <name type="scientific">Caldicoprobacter faecalis</name>
    <dbReference type="NCBI Taxonomy" id="937334"/>
    <lineage>
        <taxon>Bacteria</taxon>
        <taxon>Bacillati</taxon>
        <taxon>Bacillota</taxon>
        <taxon>Clostridia</taxon>
        <taxon>Caldicoprobacterales</taxon>
        <taxon>Caldicoprobacteraceae</taxon>
        <taxon>Caldicoprobacter</taxon>
    </lineage>
</organism>
<accession>A0A1I5V900</accession>
<feature type="domain" description="Nucleoside phosphorylase" evidence="1">
    <location>
        <begin position="3"/>
        <end position="111"/>
    </location>
</feature>
<evidence type="ECO:0000313" key="3">
    <source>
        <dbReference type="Proteomes" id="UP000198577"/>
    </source>
</evidence>
<dbReference type="GO" id="GO:0051539">
    <property type="term" value="F:4 iron, 4 sulfur cluster binding"/>
    <property type="evidence" value="ECO:0007669"/>
    <property type="project" value="TreeGrafter"/>
</dbReference>
<dbReference type="GO" id="GO:0042601">
    <property type="term" value="C:endospore-forming forespore"/>
    <property type="evidence" value="ECO:0007669"/>
    <property type="project" value="TreeGrafter"/>
</dbReference>
<evidence type="ECO:0000259" key="1">
    <source>
        <dbReference type="Pfam" id="PF01048"/>
    </source>
</evidence>
<name>A0A1I5V900_9FIRM</name>
<dbReference type="AlphaFoldDB" id="A0A1I5V900"/>
<dbReference type="RefSeq" id="WP_092282242.1">
    <property type="nucleotide sequence ID" value="NZ_FOXR01000010.1"/>
</dbReference>
<proteinExistence type="predicted"/>
<dbReference type="Gene3D" id="3.40.50.1580">
    <property type="entry name" value="Nucleoside phosphorylase domain"/>
    <property type="match status" value="1"/>
</dbReference>
<dbReference type="GO" id="GO:0009116">
    <property type="term" value="P:nucleoside metabolic process"/>
    <property type="evidence" value="ECO:0007669"/>
    <property type="project" value="InterPro"/>
</dbReference>
<sequence length="287" mass="32474">MIYIVTALPCEASPIVKRYDLKRDDACRHFPLYRGDDMFLIVSGVGKMASAIATAYLIAQNVKRDEAGGEEGLAIINIGVCGTLNQRYPIGTPLLIHKVIDHETGKQYFPDILIEHPFEEGSIETYNDVVRREDVLSGRVELQADLVDMEASGFFQAAARFLAPHQIYVIKVVGDYLDVVDFDRQRVAQCISGALDAVDGFIKQVEGLCRVEGDVLTQDERLQLERVKESLRLTVTQSHQLMDMARRYKLRTGRPLPDFSEFAQTRVKVKAEGRKALERIRRLLLYE</sequence>
<dbReference type="InterPro" id="IPR000845">
    <property type="entry name" value="Nucleoside_phosphorylase_d"/>
</dbReference>
<keyword evidence="3" id="KW-1185">Reference proteome</keyword>
<dbReference type="STRING" id="937334.SAMN05444406_11045"/>
<dbReference type="SUPFAM" id="SSF53167">
    <property type="entry name" value="Purine and uridine phosphorylases"/>
    <property type="match status" value="1"/>
</dbReference>
<dbReference type="EMBL" id="FOXR01000010">
    <property type="protein sequence ID" value="SFQ03998.1"/>
    <property type="molecule type" value="Genomic_DNA"/>
</dbReference>
<dbReference type="OrthoDB" id="21362at2"/>
<gene>
    <name evidence="2" type="ORF">SAMN05444406_11045</name>
</gene>
<dbReference type="PANTHER" id="PTHR37822:SF2">
    <property type="entry name" value="SPORE PHOTOPRODUCT LYASE"/>
    <property type="match status" value="1"/>
</dbReference>
<dbReference type="InterPro" id="IPR035994">
    <property type="entry name" value="Nucleoside_phosphorylase_sf"/>
</dbReference>
<dbReference type="Proteomes" id="UP000198577">
    <property type="component" value="Unassembled WGS sequence"/>
</dbReference>
<reference evidence="2 3" key="1">
    <citation type="submission" date="2016-10" db="EMBL/GenBank/DDBJ databases">
        <authorList>
            <person name="de Groot N.N."/>
        </authorList>
    </citation>
    <scope>NUCLEOTIDE SEQUENCE [LARGE SCALE GENOMIC DNA]</scope>
    <source>
        <strain evidence="2 3">DSM 20678</strain>
    </source>
</reference>
<evidence type="ECO:0000313" key="2">
    <source>
        <dbReference type="EMBL" id="SFQ03998.1"/>
    </source>
</evidence>